<feature type="transmembrane region" description="Helical" evidence="1">
    <location>
        <begin position="51"/>
        <end position="71"/>
    </location>
</feature>
<feature type="transmembrane region" description="Helical" evidence="1">
    <location>
        <begin position="78"/>
        <end position="101"/>
    </location>
</feature>
<evidence type="ECO:0000313" key="2">
    <source>
        <dbReference type="EMBL" id="KAJ3719064.1"/>
    </source>
</evidence>
<dbReference type="AlphaFoldDB" id="A0AA38MWH3"/>
<proteinExistence type="predicted"/>
<comment type="caution">
    <text evidence="2">The sequence shown here is derived from an EMBL/GenBank/DDBJ whole genome shotgun (WGS) entry which is preliminary data.</text>
</comment>
<dbReference type="EMBL" id="JANVFO010000067">
    <property type="protein sequence ID" value="KAJ3719064.1"/>
    <property type="molecule type" value="Genomic_DNA"/>
</dbReference>
<evidence type="ECO:0000313" key="3">
    <source>
        <dbReference type="Proteomes" id="UP001176059"/>
    </source>
</evidence>
<evidence type="ECO:0000256" key="1">
    <source>
        <dbReference type="SAM" id="Phobius"/>
    </source>
</evidence>
<reference evidence="2" key="1">
    <citation type="submission" date="2022-08" db="EMBL/GenBank/DDBJ databases">
        <authorList>
            <consortium name="DOE Joint Genome Institute"/>
            <person name="Min B."/>
            <person name="Sierra-Patev S."/>
            <person name="Naranjo-Ortiz M."/>
            <person name="Looney B."/>
            <person name="Konkel Z."/>
            <person name="Slot J.C."/>
            <person name="Sakamoto Y."/>
            <person name="Steenwyk J.L."/>
            <person name="Rokas A."/>
            <person name="Carro J."/>
            <person name="Camarero S."/>
            <person name="Ferreira P."/>
            <person name="Molpeceres G."/>
            <person name="Ruiz-duenas F.J."/>
            <person name="Serrano A."/>
            <person name="Henrissat B."/>
            <person name="Drula E."/>
            <person name="Hughes K.W."/>
            <person name="Mata J.L."/>
            <person name="Ishikawa N.K."/>
            <person name="Vargas-Isla R."/>
            <person name="Ushijima S."/>
            <person name="Smith C.A."/>
            <person name="Ahrendt S."/>
            <person name="Andreopoulos W."/>
            <person name="He G."/>
            <person name="LaButti K."/>
            <person name="Lipzen A."/>
            <person name="Ng V."/>
            <person name="Riley R."/>
            <person name="Sandor L."/>
            <person name="Barry K."/>
            <person name="Martinez A.T."/>
            <person name="Xiao Y."/>
            <person name="Gibbons J.G."/>
            <person name="Terashima K."/>
            <person name="Hibbett D.S."/>
            <person name="Grigoriev I.V."/>
        </authorList>
    </citation>
    <scope>NUCLEOTIDE SEQUENCE</scope>
    <source>
        <strain evidence="2">ET3784</strain>
    </source>
</reference>
<reference evidence="2" key="2">
    <citation type="journal article" date="2023" name="Proc. Natl. Acad. Sci. U.S.A.">
        <title>A global phylogenomic analysis of the shiitake genus Lentinula.</title>
        <authorList>
            <person name="Sierra-Patev S."/>
            <person name="Min B."/>
            <person name="Naranjo-Ortiz M."/>
            <person name="Looney B."/>
            <person name="Konkel Z."/>
            <person name="Slot J.C."/>
            <person name="Sakamoto Y."/>
            <person name="Steenwyk J.L."/>
            <person name="Rokas A."/>
            <person name="Carro J."/>
            <person name="Camarero S."/>
            <person name="Ferreira P."/>
            <person name="Molpeceres G."/>
            <person name="Ruiz-Duenas F.J."/>
            <person name="Serrano A."/>
            <person name="Henrissat B."/>
            <person name="Drula E."/>
            <person name="Hughes K.W."/>
            <person name="Mata J.L."/>
            <person name="Ishikawa N.K."/>
            <person name="Vargas-Isla R."/>
            <person name="Ushijima S."/>
            <person name="Smith C.A."/>
            <person name="Donoghue J."/>
            <person name="Ahrendt S."/>
            <person name="Andreopoulos W."/>
            <person name="He G."/>
            <person name="LaButti K."/>
            <person name="Lipzen A."/>
            <person name="Ng V."/>
            <person name="Riley R."/>
            <person name="Sandor L."/>
            <person name="Barry K."/>
            <person name="Martinez A.T."/>
            <person name="Xiao Y."/>
            <person name="Gibbons J.G."/>
            <person name="Terashima K."/>
            <person name="Grigoriev I.V."/>
            <person name="Hibbett D."/>
        </authorList>
    </citation>
    <scope>NUCLEOTIDE SEQUENCE</scope>
    <source>
        <strain evidence="2">ET3784</strain>
    </source>
</reference>
<keyword evidence="3" id="KW-1185">Reference proteome</keyword>
<keyword evidence="1" id="KW-0472">Membrane</keyword>
<organism evidence="2 3">
    <name type="scientific">Lentinula guzmanii</name>
    <dbReference type="NCBI Taxonomy" id="2804957"/>
    <lineage>
        <taxon>Eukaryota</taxon>
        <taxon>Fungi</taxon>
        <taxon>Dikarya</taxon>
        <taxon>Basidiomycota</taxon>
        <taxon>Agaricomycotina</taxon>
        <taxon>Agaricomycetes</taxon>
        <taxon>Agaricomycetidae</taxon>
        <taxon>Agaricales</taxon>
        <taxon>Marasmiineae</taxon>
        <taxon>Omphalotaceae</taxon>
        <taxon>Lentinula</taxon>
    </lineage>
</organism>
<feature type="transmembrane region" description="Helical" evidence="1">
    <location>
        <begin position="12"/>
        <end position="31"/>
    </location>
</feature>
<dbReference type="Proteomes" id="UP001176059">
    <property type="component" value="Unassembled WGS sequence"/>
</dbReference>
<accession>A0AA38MWH3</accession>
<keyword evidence="1" id="KW-1133">Transmembrane helix</keyword>
<gene>
    <name evidence="2" type="ORF">DFJ43DRAFT_752132</name>
</gene>
<sequence>MFRNSSLRTRNFLSSSTSSLIVYISTSLRYIDALPLNCNLFRGQLSSSVIPLPSLGLYGFHPSIALCALPINNNKCVIILHIWYLTEPLCILVRFLLVMKLEWVENYNYWLFSRLTLIMDSIRRPKASQRTARKFLENDNHLLYDKNAKSFIGTVNQHSTRRPNGIYRMRITPEKGKSVLDTWTRTLSAHRRLVVLPPYF</sequence>
<keyword evidence="1" id="KW-0812">Transmembrane</keyword>
<protein>
    <submittedName>
        <fullName evidence="2">Uncharacterized protein</fullName>
    </submittedName>
</protein>
<name>A0AA38MWH3_9AGAR</name>